<protein>
    <submittedName>
        <fullName evidence="1">6758_t:CDS:1</fullName>
    </submittedName>
</protein>
<dbReference type="EMBL" id="CAJVPW010002224">
    <property type="protein sequence ID" value="CAG8501653.1"/>
    <property type="molecule type" value="Genomic_DNA"/>
</dbReference>
<organism evidence="1 2">
    <name type="scientific">Cetraspora pellucida</name>
    <dbReference type="NCBI Taxonomy" id="1433469"/>
    <lineage>
        <taxon>Eukaryota</taxon>
        <taxon>Fungi</taxon>
        <taxon>Fungi incertae sedis</taxon>
        <taxon>Mucoromycota</taxon>
        <taxon>Glomeromycotina</taxon>
        <taxon>Glomeromycetes</taxon>
        <taxon>Diversisporales</taxon>
        <taxon>Gigasporaceae</taxon>
        <taxon>Cetraspora</taxon>
    </lineage>
</organism>
<comment type="caution">
    <text evidence="1">The sequence shown here is derived from an EMBL/GenBank/DDBJ whole genome shotgun (WGS) entry which is preliminary data.</text>
</comment>
<proteinExistence type="predicted"/>
<gene>
    <name evidence="1" type="ORF">SPELUC_LOCUS3043</name>
</gene>
<name>A0ACA9L248_9GLOM</name>
<sequence length="235" mass="26641">MSTSLNFRSNACPTCMVCLICTKIYGKDCSCQQTNLNKKQIGNSDNSKDPELEVSNTKDPELENEKEPNTTIPYDLNNIKNFGNIEEEILSHVFPEQWGKIELGHICYKISNTSKADHYDLKADGAITAFVAGIKCKKNIQLCVYRESNKANKRIRTLETELDMINILDDIKKRIYENLPTCDIHIQGCLISEDDRHLKLDNNVITLWACAISTKMPGVDEKTPPNVSSFDKTKY</sequence>
<evidence type="ECO:0000313" key="2">
    <source>
        <dbReference type="Proteomes" id="UP000789366"/>
    </source>
</evidence>
<keyword evidence="2" id="KW-1185">Reference proteome</keyword>
<evidence type="ECO:0000313" key="1">
    <source>
        <dbReference type="EMBL" id="CAG8501653.1"/>
    </source>
</evidence>
<accession>A0ACA9L248</accession>
<dbReference type="Proteomes" id="UP000789366">
    <property type="component" value="Unassembled WGS sequence"/>
</dbReference>
<reference evidence="1" key="1">
    <citation type="submission" date="2021-06" db="EMBL/GenBank/DDBJ databases">
        <authorList>
            <person name="Kallberg Y."/>
            <person name="Tangrot J."/>
            <person name="Rosling A."/>
        </authorList>
    </citation>
    <scope>NUCLEOTIDE SEQUENCE</scope>
    <source>
        <strain evidence="1">28 12/20/2015</strain>
    </source>
</reference>